<keyword evidence="1" id="KW-0472">Membrane</keyword>
<keyword evidence="2" id="KW-0418">Kinase</keyword>
<evidence type="ECO:0000313" key="3">
    <source>
        <dbReference type="Proteomes" id="UP000265926"/>
    </source>
</evidence>
<feature type="transmembrane region" description="Helical" evidence="1">
    <location>
        <begin position="41"/>
        <end position="61"/>
    </location>
</feature>
<evidence type="ECO:0000256" key="1">
    <source>
        <dbReference type="SAM" id="Phobius"/>
    </source>
</evidence>
<name>A0A399SPU6_9BACT</name>
<feature type="non-terminal residue" evidence="2">
    <location>
        <position position="1"/>
    </location>
</feature>
<dbReference type="Proteomes" id="UP000265926">
    <property type="component" value="Unassembled WGS sequence"/>
</dbReference>
<keyword evidence="2" id="KW-0808">Transferase</keyword>
<evidence type="ECO:0000313" key="2">
    <source>
        <dbReference type="EMBL" id="RIJ44323.1"/>
    </source>
</evidence>
<feature type="non-terminal residue" evidence="2">
    <location>
        <position position="200"/>
    </location>
</feature>
<dbReference type="GO" id="GO:0016301">
    <property type="term" value="F:kinase activity"/>
    <property type="evidence" value="ECO:0007669"/>
    <property type="project" value="UniProtKB-KW"/>
</dbReference>
<keyword evidence="1" id="KW-1133">Transmembrane helix</keyword>
<gene>
    <name evidence="2" type="ORF">D1614_24325</name>
</gene>
<organism evidence="2 3">
    <name type="scientific">Maribellus luteus</name>
    <dbReference type="NCBI Taxonomy" id="2305463"/>
    <lineage>
        <taxon>Bacteria</taxon>
        <taxon>Pseudomonadati</taxon>
        <taxon>Bacteroidota</taxon>
        <taxon>Bacteroidia</taxon>
        <taxon>Marinilabiliales</taxon>
        <taxon>Prolixibacteraceae</taxon>
        <taxon>Maribellus</taxon>
    </lineage>
</organism>
<keyword evidence="3" id="KW-1185">Reference proteome</keyword>
<dbReference type="EMBL" id="QWGR01000156">
    <property type="protein sequence ID" value="RIJ44323.1"/>
    <property type="molecule type" value="Genomic_DNA"/>
</dbReference>
<feature type="transmembrane region" description="Helical" evidence="1">
    <location>
        <begin position="67"/>
        <end position="84"/>
    </location>
</feature>
<reference evidence="2 3" key="1">
    <citation type="submission" date="2018-08" db="EMBL/GenBank/DDBJ databases">
        <title>Pallidiluteibacterium maritimus gen. nov., sp. nov., isolated from coastal sediment.</title>
        <authorList>
            <person name="Zhou L.Y."/>
        </authorList>
    </citation>
    <scope>NUCLEOTIDE SEQUENCE [LARGE SCALE GENOMIC DNA]</scope>
    <source>
        <strain evidence="2 3">XSD2</strain>
    </source>
</reference>
<proteinExistence type="predicted"/>
<feature type="transmembrane region" description="Helical" evidence="1">
    <location>
        <begin position="17"/>
        <end position="34"/>
    </location>
</feature>
<accession>A0A399SPU6</accession>
<keyword evidence="1" id="KW-0812">Transmembrane</keyword>
<sequence length="200" mass="21683">ATQTVLEGSAILPVSPSMFWGMTLLPLLMTAFAVRWLTPRMALAVALAGAAVLLSSAIVALVFDNRWLPPFAALVGPLVLYPLWSWRQQEAALRFLRDEMQRLAREPGLLAETAPLARPGRTLGAHMDAVASLTDKLRALRRFLADALESLPDATVICTHDGAIRLANGRSADLARQQQTPGQNRAAALRDLPTLLARAF</sequence>
<comment type="caution">
    <text evidence="2">The sequence shown here is derived from an EMBL/GenBank/DDBJ whole genome shotgun (WGS) entry which is preliminary data.</text>
</comment>
<protein>
    <submittedName>
        <fullName evidence="2">Histidine kinase</fullName>
    </submittedName>
</protein>
<dbReference type="AlphaFoldDB" id="A0A399SPU6"/>